<feature type="region of interest" description="Disordered" evidence="7">
    <location>
        <begin position="1"/>
        <end position="104"/>
    </location>
</feature>
<keyword evidence="6" id="KW-0175">Coiled coil</keyword>
<feature type="coiled-coil region" evidence="6">
    <location>
        <begin position="216"/>
        <end position="260"/>
    </location>
</feature>
<evidence type="ECO:0000256" key="5">
    <source>
        <dbReference type="PROSITE-ProRule" id="PRU00175"/>
    </source>
</evidence>
<dbReference type="GO" id="GO:0007131">
    <property type="term" value="P:reciprocal meiotic recombination"/>
    <property type="evidence" value="ECO:0007669"/>
    <property type="project" value="InterPro"/>
</dbReference>
<dbReference type="InterPro" id="IPR042123">
    <property type="entry name" value="Zip3/RNF212-like"/>
</dbReference>
<dbReference type="InterPro" id="IPR017907">
    <property type="entry name" value="Znf_RING_CS"/>
</dbReference>
<proteinExistence type="predicted"/>
<dbReference type="SMART" id="SM00184">
    <property type="entry name" value="RING"/>
    <property type="match status" value="1"/>
</dbReference>
<dbReference type="PANTHER" id="PTHR22663">
    <property type="entry name" value="RING FINGER PROTEIN NARYA-RELATED"/>
    <property type="match status" value="1"/>
</dbReference>
<protein>
    <recommendedName>
        <fullName evidence="8">RING-type domain-containing protein</fullName>
    </recommendedName>
</protein>
<dbReference type="Pfam" id="PF14634">
    <property type="entry name" value="zf-RING_5"/>
    <property type="match status" value="1"/>
</dbReference>
<dbReference type="GO" id="GO:0007129">
    <property type="term" value="P:homologous chromosome pairing at meiosis"/>
    <property type="evidence" value="ECO:0007669"/>
    <property type="project" value="TreeGrafter"/>
</dbReference>
<reference evidence="10" key="1">
    <citation type="journal article" date="2018" name="Nat. Microbiol.">
        <title>Leveraging single-cell genomics to expand the fungal tree of life.</title>
        <authorList>
            <person name="Ahrendt S.R."/>
            <person name="Quandt C.A."/>
            <person name="Ciobanu D."/>
            <person name="Clum A."/>
            <person name="Salamov A."/>
            <person name="Andreopoulos B."/>
            <person name="Cheng J.F."/>
            <person name="Woyke T."/>
            <person name="Pelin A."/>
            <person name="Henrissat B."/>
            <person name="Reynolds N.K."/>
            <person name="Benny G.L."/>
            <person name="Smith M.E."/>
            <person name="James T.Y."/>
            <person name="Grigoriev I.V."/>
        </authorList>
    </citation>
    <scope>NUCLEOTIDE SEQUENCE [LARGE SCALE GENOMIC DNA]</scope>
    <source>
        <strain evidence="10">RSA 468</strain>
    </source>
</reference>
<dbReference type="STRING" id="215637.A0A4P9ZW31"/>
<dbReference type="GO" id="GO:0016925">
    <property type="term" value="P:protein sumoylation"/>
    <property type="evidence" value="ECO:0007669"/>
    <property type="project" value="TreeGrafter"/>
</dbReference>
<evidence type="ECO:0000313" key="9">
    <source>
        <dbReference type="EMBL" id="RKP37817.1"/>
    </source>
</evidence>
<keyword evidence="4" id="KW-0469">Meiosis</keyword>
<name>A0A4P9ZW31_9FUNG</name>
<dbReference type="EMBL" id="ML002442">
    <property type="protein sequence ID" value="RKP37817.1"/>
    <property type="molecule type" value="Genomic_DNA"/>
</dbReference>
<dbReference type="GO" id="GO:0019789">
    <property type="term" value="F:SUMO transferase activity"/>
    <property type="evidence" value="ECO:0007669"/>
    <property type="project" value="InterPro"/>
</dbReference>
<dbReference type="InterPro" id="IPR001841">
    <property type="entry name" value="Znf_RING"/>
</dbReference>
<dbReference type="PANTHER" id="PTHR22663:SF17">
    <property type="entry name" value="RING FINGER PROTEIN NARYA-RELATED"/>
    <property type="match status" value="1"/>
</dbReference>
<feature type="compositionally biased region" description="Low complexity" evidence="7">
    <location>
        <begin position="76"/>
        <end position="89"/>
    </location>
</feature>
<dbReference type="GO" id="GO:0000795">
    <property type="term" value="C:synaptonemal complex"/>
    <property type="evidence" value="ECO:0007669"/>
    <property type="project" value="InterPro"/>
</dbReference>
<evidence type="ECO:0000256" key="2">
    <source>
        <dbReference type="ARBA" id="ARBA00022771"/>
    </source>
</evidence>
<organism evidence="9 10">
    <name type="scientific">Dimargaris cristalligena</name>
    <dbReference type="NCBI Taxonomy" id="215637"/>
    <lineage>
        <taxon>Eukaryota</taxon>
        <taxon>Fungi</taxon>
        <taxon>Fungi incertae sedis</taxon>
        <taxon>Zoopagomycota</taxon>
        <taxon>Kickxellomycotina</taxon>
        <taxon>Dimargaritomycetes</taxon>
        <taxon>Dimargaritales</taxon>
        <taxon>Dimargaritaceae</taxon>
        <taxon>Dimargaris</taxon>
    </lineage>
</organism>
<evidence type="ECO:0000259" key="8">
    <source>
        <dbReference type="PROSITE" id="PS50089"/>
    </source>
</evidence>
<accession>A0A4P9ZW31</accession>
<dbReference type="GO" id="GO:0008270">
    <property type="term" value="F:zinc ion binding"/>
    <property type="evidence" value="ECO:0007669"/>
    <property type="project" value="UniProtKB-KW"/>
</dbReference>
<dbReference type="AlphaFoldDB" id="A0A4P9ZW31"/>
<dbReference type="Gene3D" id="3.30.40.10">
    <property type="entry name" value="Zinc/RING finger domain, C3HC4 (zinc finger)"/>
    <property type="match status" value="1"/>
</dbReference>
<feature type="compositionally biased region" description="Pro residues" evidence="7">
    <location>
        <begin position="58"/>
        <end position="75"/>
    </location>
</feature>
<evidence type="ECO:0000256" key="3">
    <source>
        <dbReference type="ARBA" id="ARBA00022833"/>
    </source>
</evidence>
<keyword evidence="1" id="KW-0479">Metal-binding</keyword>
<keyword evidence="2 5" id="KW-0863">Zinc-finger</keyword>
<dbReference type="PROSITE" id="PS00518">
    <property type="entry name" value="ZF_RING_1"/>
    <property type="match status" value="1"/>
</dbReference>
<evidence type="ECO:0000313" key="10">
    <source>
        <dbReference type="Proteomes" id="UP000268162"/>
    </source>
</evidence>
<sequence>MSAPPLPPNQSQSHFHIPRSHRSGRYPSPPRPTSTAGGSLLNDPFTVPMPTSGIGPRPFLPPAPLLPPPPPPPLSQPQLQSQPQVAAIPTQPPPQQPGLSPSTASEDVILGPELWVHCNRCKSSAAADYWLTECGHILCQQCIPVSEGSFRGGGGSVLTIPPSDVACPVCHEICNLAPINEQLAPKIQRYFYTTELLIDEHHEIVKFQLRNSAQLIAYLKAKVERQKQVLRRAKDELLNMKELKRQVRELQAEKAQRTQRLQSNPPGHFDLANRDTLDLVANVLHVGHPARLAAHLPSLPLMYPPQFRKWT</sequence>
<dbReference type="Proteomes" id="UP000268162">
    <property type="component" value="Unassembled WGS sequence"/>
</dbReference>
<dbReference type="InterPro" id="IPR013083">
    <property type="entry name" value="Znf_RING/FYVE/PHD"/>
</dbReference>
<evidence type="ECO:0000256" key="7">
    <source>
        <dbReference type="SAM" id="MobiDB-lite"/>
    </source>
</evidence>
<keyword evidence="10" id="KW-1185">Reference proteome</keyword>
<feature type="domain" description="RING-type" evidence="8">
    <location>
        <begin position="118"/>
        <end position="171"/>
    </location>
</feature>
<keyword evidence="3" id="KW-0862">Zinc</keyword>
<dbReference type="PROSITE" id="PS50089">
    <property type="entry name" value="ZF_RING_2"/>
    <property type="match status" value="1"/>
</dbReference>
<gene>
    <name evidence="9" type="ORF">BJ085DRAFT_34780</name>
</gene>
<evidence type="ECO:0000256" key="4">
    <source>
        <dbReference type="ARBA" id="ARBA00023254"/>
    </source>
</evidence>
<evidence type="ECO:0000256" key="1">
    <source>
        <dbReference type="ARBA" id="ARBA00022723"/>
    </source>
</evidence>
<evidence type="ECO:0000256" key="6">
    <source>
        <dbReference type="SAM" id="Coils"/>
    </source>
</evidence>